<comment type="caution">
    <text evidence="1">The sequence shown here is derived from an EMBL/GenBank/DDBJ whole genome shotgun (WGS) entry which is preliminary data.</text>
</comment>
<organism evidence="1 2">
    <name type="scientific">Ferrimonas pelagia</name>
    <dbReference type="NCBI Taxonomy" id="1177826"/>
    <lineage>
        <taxon>Bacteria</taxon>
        <taxon>Pseudomonadati</taxon>
        <taxon>Pseudomonadota</taxon>
        <taxon>Gammaproteobacteria</taxon>
        <taxon>Alteromonadales</taxon>
        <taxon>Ferrimonadaceae</taxon>
        <taxon>Ferrimonas</taxon>
    </lineage>
</organism>
<evidence type="ECO:0000313" key="1">
    <source>
        <dbReference type="EMBL" id="GAA4872537.1"/>
    </source>
</evidence>
<reference evidence="2" key="1">
    <citation type="journal article" date="2019" name="Int. J. Syst. Evol. Microbiol.">
        <title>The Global Catalogue of Microorganisms (GCM) 10K type strain sequencing project: providing services to taxonomists for standard genome sequencing and annotation.</title>
        <authorList>
            <consortium name="The Broad Institute Genomics Platform"/>
            <consortium name="The Broad Institute Genome Sequencing Center for Infectious Disease"/>
            <person name="Wu L."/>
            <person name="Ma J."/>
        </authorList>
    </citation>
    <scope>NUCLEOTIDE SEQUENCE [LARGE SCALE GENOMIC DNA]</scope>
    <source>
        <strain evidence="2">JCM 18401</strain>
    </source>
</reference>
<dbReference type="EMBL" id="BAABJZ010000003">
    <property type="protein sequence ID" value="GAA4872537.1"/>
    <property type="molecule type" value="Genomic_DNA"/>
</dbReference>
<gene>
    <name evidence="1" type="ORF">GCM10023333_01650</name>
</gene>
<dbReference type="InterPro" id="IPR021316">
    <property type="entry name" value="DUF2913"/>
</dbReference>
<name>A0ABP9EEK2_9GAMM</name>
<dbReference type="Pfam" id="PF11140">
    <property type="entry name" value="DUF2913"/>
    <property type="match status" value="1"/>
</dbReference>
<proteinExistence type="predicted"/>
<evidence type="ECO:0000313" key="2">
    <source>
        <dbReference type="Proteomes" id="UP001499988"/>
    </source>
</evidence>
<dbReference type="Proteomes" id="UP001499988">
    <property type="component" value="Unassembled WGS sequence"/>
</dbReference>
<sequence>MSSRFNFEIYTLATTGLTELAQAQESGRVPRAPISEAHYFSAWVTRAIKQQRFAHSTAKQLKAWQKQARTQGKGAALKDLFERIAAIYGPLLHGTEEMAMVTMRQLEALAEEADAAGWVVEPEEVIDGPFIHHTDGQGSLVLCAKQQQTHFLNDDELIKPISLYLRGDMSAFIAMAYRHGLLLHKVTDYKSLVKYHGEYLLYPANAGPILAELPALID</sequence>
<dbReference type="RefSeq" id="WP_345332307.1">
    <property type="nucleotide sequence ID" value="NZ_BAABJZ010000003.1"/>
</dbReference>
<accession>A0ABP9EEK2</accession>
<protein>
    <submittedName>
        <fullName evidence="1">DUF2913 family protein</fullName>
    </submittedName>
</protein>
<keyword evidence="2" id="KW-1185">Reference proteome</keyword>